<keyword evidence="1" id="KW-1017">Isopeptide bond</keyword>
<dbReference type="PRINTS" id="PR00348">
    <property type="entry name" value="UBIQUITIN"/>
</dbReference>
<dbReference type="Pfam" id="PF00240">
    <property type="entry name" value="ubiquitin"/>
    <property type="match status" value="6"/>
</dbReference>
<dbReference type="GeneID" id="108807609"/>
<dbReference type="InterPro" id="IPR029071">
    <property type="entry name" value="Ubiquitin-like_domsf"/>
</dbReference>
<evidence type="ECO:0000256" key="1">
    <source>
        <dbReference type="ARBA" id="ARBA00022499"/>
    </source>
</evidence>
<accession>A0A9W3CXW9</accession>
<dbReference type="InterPro" id="IPR050158">
    <property type="entry name" value="Ubiquitin_ubiquitin-like"/>
</dbReference>
<evidence type="ECO:0000313" key="4">
    <source>
        <dbReference type="RefSeq" id="XP_056856332.1"/>
    </source>
</evidence>
<sequence>MGMQIFVNYYMRRRVITLEVESSNTIENIKTMIQDKEGVPIDQQRFIFARHEMEDHRTLADYNVQKDSTIRLFLRLRGSMRIFLLVDKTITLYVRRSDTIGNVKAMIQEERGILSDKQMLSFFGIMMEDNRTLGDYYIERDSILHLVIRPGGVMRIFVFVKTLIGVGVTTTLHVRSSDTIGDVKAMIQRMEGIPSDQQRLVFVGYHDMEDHLTVSDCNIQEYSTLHLVLRLGGFMRIFVKFLTGKTIFLVVQGSSTIDFVKTIIQRKEGFPTDQQRLIFAGYQMEGDSTLADYNIQKDSSVHCVLRVTESIRIFIKTLTCKTIALEVKNSDSVKNVKDRIKDIEGIYPHHQILIFAGQQLEDDRRLSDYKIWKESFLFVRFLRPGIQIFVKTFTGETITVEVDSLDIVEYLKEKIQDKVGI</sequence>
<organism evidence="3 4">
    <name type="scientific">Raphanus sativus</name>
    <name type="common">Radish</name>
    <name type="synonym">Raphanus raphanistrum var. sativus</name>
    <dbReference type="NCBI Taxonomy" id="3726"/>
    <lineage>
        <taxon>Eukaryota</taxon>
        <taxon>Viridiplantae</taxon>
        <taxon>Streptophyta</taxon>
        <taxon>Embryophyta</taxon>
        <taxon>Tracheophyta</taxon>
        <taxon>Spermatophyta</taxon>
        <taxon>Magnoliopsida</taxon>
        <taxon>eudicotyledons</taxon>
        <taxon>Gunneridae</taxon>
        <taxon>Pentapetalae</taxon>
        <taxon>rosids</taxon>
        <taxon>malvids</taxon>
        <taxon>Brassicales</taxon>
        <taxon>Brassicaceae</taxon>
        <taxon>Brassiceae</taxon>
        <taxon>Raphanus</taxon>
    </lineage>
</organism>
<dbReference type="InterPro" id="IPR019956">
    <property type="entry name" value="Ubiquitin_dom"/>
</dbReference>
<feature type="domain" description="Ubiquitin-like" evidence="2">
    <location>
        <begin position="3"/>
        <end position="79"/>
    </location>
</feature>
<dbReference type="AlphaFoldDB" id="A0A9W3CXW9"/>
<dbReference type="KEGG" id="rsz:108807609"/>
<feature type="domain" description="Ubiquitin-like" evidence="2">
    <location>
        <begin position="70"/>
        <end position="153"/>
    </location>
</feature>
<dbReference type="Gene3D" id="3.10.20.90">
    <property type="entry name" value="Phosphatidylinositol 3-kinase Catalytic Subunit, Chain A, domain 1"/>
    <property type="match status" value="6"/>
</dbReference>
<feature type="domain" description="Ubiquitin-like" evidence="2">
    <location>
        <begin position="311"/>
        <end position="385"/>
    </location>
</feature>
<proteinExistence type="predicted"/>
<feature type="non-terminal residue" evidence="4">
    <location>
        <position position="421"/>
    </location>
</feature>
<feature type="domain" description="Ubiquitin-like" evidence="2">
    <location>
        <begin position="156"/>
        <end position="234"/>
    </location>
</feature>
<dbReference type="FunFam" id="3.10.20.90:FF:000160">
    <property type="entry name" value="Polyubiquitin-C"/>
    <property type="match status" value="2"/>
</dbReference>
<dbReference type="OrthoDB" id="1894077at2759"/>
<keyword evidence="3" id="KW-1185">Reference proteome</keyword>
<evidence type="ECO:0000259" key="2">
    <source>
        <dbReference type="PROSITE" id="PS50053"/>
    </source>
</evidence>
<gene>
    <name evidence="4" type="primary">LOC108807609</name>
</gene>
<evidence type="ECO:0000313" key="3">
    <source>
        <dbReference type="Proteomes" id="UP000504610"/>
    </source>
</evidence>
<dbReference type="InterPro" id="IPR000626">
    <property type="entry name" value="Ubiquitin-like_dom"/>
</dbReference>
<dbReference type="Proteomes" id="UP000504610">
    <property type="component" value="Unplaced"/>
</dbReference>
<dbReference type="SMART" id="SM00213">
    <property type="entry name" value="UBQ"/>
    <property type="match status" value="5"/>
</dbReference>
<reference evidence="4" key="1">
    <citation type="submission" date="2025-08" db="UniProtKB">
        <authorList>
            <consortium name="RefSeq"/>
        </authorList>
    </citation>
    <scope>IDENTIFICATION</scope>
    <source>
        <tissue evidence="4">Leaf</tissue>
    </source>
</reference>
<dbReference type="PANTHER" id="PTHR10666">
    <property type="entry name" value="UBIQUITIN"/>
    <property type="match status" value="1"/>
</dbReference>
<feature type="domain" description="Ubiquitin-like" evidence="2">
    <location>
        <begin position="235"/>
        <end position="310"/>
    </location>
</feature>
<protein>
    <submittedName>
        <fullName evidence="4">Polyubiquitin-like</fullName>
    </submittedName>
</protein>
<name>A0A9W3CXW9_RAPSA</name>
<dbReference type="FunFam" id="3.10.20.90:FF:000211">
    <property type="entry name" value="Polyubiquitin 9"/>
    <property type="match status" value="1"/>
</dbReference>
<dbReference type="PROSITE" id="PS50053">
    <property type="entry name" value="UBIQUITIN_2"/>
    <property type="match status" value="6"/>
</dbReference>
<dbReference type="SUPFAM" id="SSF54236">
    <property type="entry name" value="Ubiquitin-like"/>
    <property type="match status" value="6"/>
</dbReference>
<dbReference type="RefSeq" id="XP_056856332.1">
    <property type="nucleotide sequence ID" value="XM_057000352.1"/>
</dbReference>
<dbReference type="GO" id="GO:0003729">
    <property type="term" value="F:mRNA binding"/>
    <property type="evidence" value="ECO:0007669"/>
    <property type="project" value="UniProtKB-ARBA"/>
</dbReference>
<feature type="domain" description="Ubiquitin-like" evidence="2">
    <location>
        <begin position="386"/>
        <end position="421"/>
    </location>
</feature>